<name>A0A381PC87_9ZZZZ</name>
<reference evidence="5" key="1">
    <citation type="submission" date="2018-05" db="EMBL/GenBank/DDBJ databases">
        <authorList>
            <person name="Lanie J.A."/>
            <person name="Ng W.-L."/>
            <person name="Kazmierczak K.M."/>
            <person name="Andrzejewski T.M."/>
            <person name="Davidsen T.M."/>
            <person name="Wayne K.J."/>
            <person name="Tettelin H."/>
            <person name="Glass J.I."/>
            <person name="Rusch D."/>
            <person name="Podicherti R."/>
            <person name="Tsui H.-C.T."/>
            <person name="Winkler M.E."/>
        </authorList>
    </citation>
    <scope>NUCLEOTIDE SEQUENCE</scope>
</reference>
<evidence type="ECO:0000256" key="2">
    <source>
        <dbReference type="ARBA" id="ARBA00004921"/>
    </source>
</evidence>
<dbReference type="PANTHER" id="PTHR43748">
    <property type="entry name" value="RIBOSE-5-PHOSPHATE ISOMERASE 3, CHLOROPLASTIC-RELATED"/>
    <property type="match status" value="1"/>
</dbReference>
<organism evidence="5">
    <name type="scientific">marine metagenome</name>
    <dbReference type="NCBI Taxonomy" id="408172"/>
    <lineage>
        <taxon>unclassified sequences</taxon>
        <taxon>metagenomes</taxon>
        <taxon>ecological metagenomes</taxon>
    </lineage>
</organism>
<dbReference type="Gene3D" id="3.30.70.260">
    <property type="match status" value="1"/>
</dbReference>
<gene>
    <name evidence="5" type="ORF">METZ01_LOCUS17414</name>
</gene>
<keyword evidence="4" id="KW-0413">Isomerase</keyword>
<protein>
    <recommendedName>
        <fullName evidence="3">ribose-5-phosphate isomerase</fullName>
        <ecNumber evidence="3">5.3.1.6</ecNumber>
    </recommendedName>
</protein>
<dbReference type="EMBL" id="UINC01000938">
    <property type="protein sequence ID" value="SUZ64560.1"/>
    <property type="molecule type" value="Genomic_DNA"/>
</dbReference>
<dbReference type="InterPro" id="IPR020672">
    <property type="entry name" value="Ribose5P_isomerase_typA_subgr"/>
</dbReference>
<dbReference type="Pfam" id="PF06026">
    <property type="entry name" value="Rib_5-P_isom_A"/>
    <property type="match status" value="1"/>
</dbReference>
<dbReference type="AlphaFoldDB" id="A0A381PC87"/>
<dbReference type="InterPro" id="IPR037171">
    <property type="entry name" value="NagB/RpiA_transferase-like"/>
</dbReference>
<evidence type="ECO:0000256" key="4">
    <source>
        <dbReference type="ARBA" id="ARBA00023235"/>
    </source>
</evidence>
<dbReference type="InterPro" id="IPR004788">
    <property type="entry name" value="Ribose5P_isomerase_type_A"/>
</dbReference>
<dbReference type="SUPFAM" id="SSF75445">
    <property type="entry name" value="D-ribose-5-phosphate isomerase (RpiA), lid domain"/>
    <property type="match status" value="1"/>
</dbReference>
<evidence type="ECO:0000313" key="5">
    <source>
        <dbReference type="EMBL" id="SUZ64560.1"/>
    </source>
</evidence>
<comment type="catalytic activity">
    <reaction evidence="1">
        <text>aldehydo-D-ribose 5-phosphate = D-ribulose 5-phosphate</text>
        <dbReference type="Rhea" id="RHEA:14657"/>
        <dbReference type="ChEBI" id="CHEBI:58121"/>
        <dbReference type="ChEBI" id="CHEBI:58273"/>
        <dbReference type="EC" id="5.3.1.6"/>
    </reaction>
</comment>
<evidence type="ECO:0000256" key="3">
    <source>
        <dbReference type="ARBA" id="ARBA00011959"/>
    </source>
</evidence>
<dbReference type="FunFam" id="3.40.50.1360:FF:000001">
    <property type="entry name" value="Ribose-5-phosphate isomerase A"/>
    <property type="match status" value="1"/>
</dbReference>
<dbReference type="HAMAP" id="MF_00170">
    <property type="entry name" value="Rib_5P_isom_A"/>
    <property type="match status" value="1"/>
</dbReference>
<dbReference type="PANTHER" id="PTHR43748:SF3">
    <property type="entry name" value="RIBOSE-5-PHOSPHATE ISOMERASE 3, CHLOROPLASTIC-RELATED"/>
    <property type="match status" value="1"/>
</dbReference>
<dbReference type="NCBIfam" id="TIGR00021">
    <property type="entry name" value="rpiA"/>
    <property type="match status" value="1"/>
</dbReference>
<dbReference type="GO" id="GO:0009052">
    <property type="term" value="P:pentose-phosphate shunt, non-oxidative branch"/>
    <property type="evidence" value="ECO:0007669"/>
    <property type="project" value="InterPro"/>
</dbReference>
<dbReference type="Gene3D" id="3.40.50.1360">
    <property type="match status" value="1"/>
</dbReference>
<sequence>MADADSLKRAVGVEAAELVDSGMRLGLGTGSTVAHLLVALAEKLNRGALVDVVGVPTSLRTAREARELDIPLTSLTETPVLDLTIDGADEVDPELNVIKGLGGALLREKMVAQASRRLAIMVDDSKMVPALGTQCPVPVEVVQFGWEVHGPFVESCGADPVLRVGPDGEPTVTDNGNYIIDCHFPGGIDDPEGFERAIRARAGVVESGLFLGMATQVLVSGSDGVRKLSR</sequence>
<comment type="pathway">
    <text evidence="2">Carbohydrate degradation.</text>
</comment>
<proteinExistence type="inferred from homology"/>
<dbReference type="EC" id="5.3.1.6" evidence="3"/>
<evidence type="ECO:0000256" key="1">
    <source>
        <dbReference type="ARBA" id="ARBA00001713"/>
    </source>
</evidence>
<dbReference type="InterPro" id="IPR050262">
    <property type="entry name" value="Ribose-5P_isomerase"/>
</dbReference>
<dbReference type="GO" id="GO:0004751">
    <property type="term" value="F:ribose-5-phosphate isomerase activity"/>
    <property type="evidence" value="ECO:0007669"/>
    <property type="project" value="UniProtKB-EC"/>
</dbReference>
<dbReference type="NCBIfam" id="NF001924">
    <property type="entry name" value="PRK00702.1"/>
    <property type="match status" value="1"/>
</dbReference>
<accession>A0A381PC87</accession>
<dbReference type="SUPFAM" id="SSF100950">
    <property type="entry name" value="NagB/RpiA/CoA transferase-like"/>
    <property type="match status" value="1"/>
</dbReference>
<dbReference type="CDD" id="cd01398">
    <property type="entry name" value="RPI_A"/>
    <property type="match status" value="1"/>
</dbReference>